<dbReference type="InterPro" id="IPR011029">
    <property type="entry name" value="DEATH-like_dom_sf"/>
</dbReference>
<reference evidence="8 9" key="1">
    <citation type="submission" date="2022-01" db="EMBL/GenBank/DDBJ databases">
        <title>A high-quality chromosome-level genome assembly of rohu carp, Labeo rohita.</title>
        <authorList>
            <person name="Arick M.A. II"/>
            <person name="Hsu C.-Y."/>
            <person name="Magbanua Z."/>
            <person name="Pechanova O."/>
            <person name="Grover C."/>
            <person name="Miller E."/>
            <person name="Thrash A."/>
            <person name="Ezzel L."/>
            <person name="Alam S."/>
            <person name="Benzie J."/>
            <person name="Hamilton M."/>
            <person name="Karsi A."/>
            <person name="Lawrence M.L."/>
            <person name="Peterson D.G."/>
        </authorList>
    </citation>
    <scope>NUCLEOTIDE SEQUENCE [LARGE SCALE GENOMIC DNA]</scope>
    <source>
        <strain evidence="9">BAU-BD-2019</strain>
        <tissue evidence="8">Blood</tissue>
    </source>
</reference>
<sequence length="457" mass="52603">MNAEKVERNIIETQQNLNRDIRKINEGKQPLYQKDITRTILDSLELLNALGEDAAEASRLQHPHSDMIEKDVKQLRERVMKLCEEYERNYNCSITDYQGKKTDEKLGDSEWELQRPLEVKTDADIKYSVSSSAGQHECSETSLRWESASDVSLEYRFVEWKSLSKDILKNYKPCGPLIDISVTNGTLREVQLPHFVCVDSVSSSDDAVKVLHVKDGTVSFERCELSGSHAKILNPTFSCVAIVVEAQRYNNMKFQCETLIYRNRKASLNLHVYLIVKDQKLKKDVEEKEIKNMEILKPIPDEALIMDDSYILKTSCDSKIKPSSLKLTPGKANFFDIHLQDVKECLELSIETKEGQKIWDVNIESDEFNRKSSACAEFVDKHRTQLIRKVSLVEPIADDMKDLIGDEKYGMISMSVTKEEKMRTLLNFLTTPKLKDKLYQSLVEHEYHVIEYLNDSG</sequence>
<dbReference type="Gene3D" id="1.10.533.10">
    <property type="entry name" value="Death Domain, Fas"/>
    <property type="match status" value="1"/>
</dbReference>
<dbReference type="Pfam" id="PF23160">
    <property type="entry name" value="Spectrin_1st_PEPL"/>
    <property type="match status" value="1"/>
</dbReference>
<dbReference type="PANTHER" id="PTHR46985">
    <property type="entry name" value="NACHT, LRR AND PYD DOMAINS-CONTAINING PROTEIN 1"/>
    <property type="match status" value="1"/>
</dbReference>
<comment type="caution">
    <text evidence="8">The sequence shown here is derived from an EMBL/GenBank/DDBJ whole genome shotgun (WGS) entry which is preliminary data.</text>
</comment>
<evidence type="ECO:0000256" key="2">
    <source>
        <dbReference type="ARBA" id="ARBA00009109"/>
    </source>
</evidence>
<name>A0ABQ8L1S2_LABRO</name>
<evidence type="ECO:0000313" key="9">
    <source>
        <dbReference type="Proteomes" id="UP000830375"/>
    </source>
</evidence>
<keyword evidence="3" id="KW-0963">Cytoplasm</keyword>
<comment type="subcellular location">
    <subcellularLocation>
        <location evidence="1">Cytoplasm</location>
        <location evidence="1">Cytosol</location>
    </subcellularLocation>
</comment>
<keyword evidence="6" id="KW-0395">Inflammatory response</keyword>
<evidence type="ECO:0000256" key="4">
    <source>
        <dbReference type="ARBA" id="ARBA00022588"/>
    </source>
</evidence>
<keyword evidence="9" id="KW-1185">Reference proteome</keyword>
<proteinExistence type="inferred from homology"/>
<dbReference type="PROSITE" id="PS51830">
    <property type="entry name" value="FIIND"/>
    <property type="match status" value="1"/>
</dbReference>
<dbReference type="InterPro" id="IPR025307">
    <property type="entry name" value="FIIND_dom"/>
</dbReference>
<dbReference type="SUPFAM" id="SSF47986">
    <property type="entry name" value="DEATH domain"/>
    <property type="match status" value="1"/>
</dbReference>
<dbReference type="Pfam" id="PF13553">
    <property type="entry name" value="FIIND"/>
    <property type="match status" value="1"/>
</dbReference>
<feature type="domain" description="FIIND" evidence="7">
    <location>
        <begin position="107"/>
        <end position="377"/>
    </location>
</feature>
<dbReference type="InterPro" id="IPR051249">
    <property type="entry name" value="NLRP_Inflammasome"/>
</dbReference>
<accession>A0ABQ8L1S2</accession>
<keyword evidence="4" id="KW-0399">Innate immunity</keyword>
<dbReference type="Gene3D" id="1.20.58.60">
    <property type="match status" value="1"/>
</dbReference>
<evidence type="ECO:0000313" key="8">
    <source>
        <dbReference type="EMBL" id="KAI2643030.1"/>
    </source>
</evidence>
<dbReference type="PANTHER" id="PTHR46985:SF2">
    <property type="entry name" value="APOPTOSIS-ASSOCIATED SPECK-LIKE PROTEIN CONTAINING A CARD"/>
    <property type="match status" value="1"/>
</dbReference>
<dbReference type="Proteomes" id="UP000830375">
    <property type="component" value="Unassembled WGS sequence"/>
</dbReference>
<dbReference type="EMBL" id="JACTAM010002804">
    <property type="protein sequence ID" value="KAI2643030.1"/>
    <property type="molecule type" value="Genomic_DNA"/>
</dbReference>
<gene>
    <name evidence="8" type="ORF">H4Q32_027696</name>
</gene>
<dbReference type="InterPro" id="IPR055419">
    <property type="entry name" value="Spectrin_PEPL/EVPL"/>
</dbReference>
<keyword evidence="5" id="KW-0391">Immunity</keyword>
<protein>
    <recommendedName>
        <fullName evidence="7">FIIND domain-containing protein</fullName>
    </recommendedName>
</protein>
<organism evidence="8 9">
    <name type="scientific">Labeo rohita</name>
    <name type="common">Indian major carp</name>
    <name type="synonym">Cyprinus rohita</name>
    <dbReference type="NCBI Taxonomy" id="84645"/>
    <lineage>
        <taxon>Eukaryota</taxon>
        <taxon>Metazoa</taxon>
        <taxon>Chordata</taxon>
        <taxon>Craniata</taxon>
        <taxon>Vertebrata</taxon>
        <taxon>Euteleostomi</taxon>
        <taxon>Actinopterygii</taxon>
        <taxon>Neopterygii</taxon>
        <taxon>Teleostei</taxon>
        <taxon>Ostariophysi</taxon>
        <taxon>Cypriniformes</taxon>
        <taxon>Cyprinidae</taxon>
        <taxon>Labeoninae</taxon>
        <taxon>Labeonini</taxon>
        <taxon>Labeo</taxon>
    </lineage>
</organism>
<dbReference type="Pfam" id="PF23679">
    <property type="entry name" value="UPA-FIIND"/>
    <property type="match status" value="1"/>
</dbReference>
<comment type="similarity">
    <text evidence="2">Belongs to the plakin or cytolinker family.</text>
</comment>
<evidence type="ECO:0000256" key="3">
    <source>
        <dbReference type="ARBA" id="ARBA00022490"/>
    </source>
</evidence>
<dbReference type="Pfam" id="PF00619">
    <property type="entry name" value="CARD"/>
    <property type="match status" value="1"/>
</dbReference>
<evidence type="ECO:0000256" key="5">
    <source>
        <dbReference type="ARBA" id="ARBA00022859"/>
    </source>
</evidence>
<evidence type="ECO:0000256" key="1">
    <source>
        <dbReference type="ARBA" id="ARBA00004514"/>
    </source>
</evidence>
<evidence type="ECO:0000259" key="7">
    <source>
        <dbReference type="PROSITE" id="PS51830"/>
    </source>
</evidence>
<dbReference type="InterPro" id="IPR001315">
    <property type="entry name" value="CARD"/>
</dbReference>
<evidence type="ECO:0000256" key="6">
    <source>
        <dbReference type="ARBA" id="ARBA00023198"/>
    </source>
</evidence>